<reference evidence="2" key="1">
    <citation type="submission" date="2017-07" db="EMBL/GenBank/DDBJ databases">
        <title>Taro Niue Genome Assembly and Annotation.</title>
        <authorList>
            <person name="Atibalentja N."/>
            <person name="Keating K."/>
            <person name="Fields C.J."/>
        </authorList>
    </citation>
    <scope>NUCLEOTIDE SEQUENCE</scope>
    <source>
        <strain evidence="2">Niue_2</strain>
        <tissue evidence="2">Leaf</tissue>
    </source>
</reference>
<evidence type="ECO:0000256" key="1">
    <source>
        <dbReference type="SAM" id="MobiDB-lite"/>
    </source>
</evidence>
<protein>
    <submittedName>
        <fullName evidence="2">Uncharacterized protein</fullName>
    </submittedName>
</protein>
<dbReference type="EMBL" id="NMUH01003183">
    <property type="protein sequence ID" value="MQM04262.1"/>
    <property type="molecule type" value="Genomic_DNA"/>
</dbReference>
<keyword evidence="3" id="KW-1185">Reference proteome</keyword>
<evidence type="ECO:0000313" key="2">
    <source>
        <dbReference type="EMBL" id="MQM04262.1"/>
    </source>
</evidence>
<dbReference type="OrthoDB" id="1914234at2759"/>
<dbReference type="AlphaFoldDB" id="A0A843W357"/>
<dbReference type="Proteomes" id="UP000652761">
    <property type="component" value="Unassembled WGS sequence"/>
</dbReference>
<evidence type="ECO:0000313" key="3">
    <source>
        <dbReference type="Proteomes" id="UP000652761"/>
    </source>
</evidence>
<gene>
    <name evidence="2" type="ORF">Taro_037073</name>
</gene>
<dbReference type="PANTHER" id="PTHR13555">
    <property type="entry name" value="C2H2 ZINC FINGER CGI-62-RELATED"/>
    <property type="match status" value="1"/>
</dbReference>
<dbReference type="PANTHER" id="PTHR13555:SF36">
    <property type="entry name" value="ZINC FINGER C2HC DOMAIN-CONTAINING PROTEIN 1B"/>
    <property type="match status" value="1"/>
</dbReference>
<feature type="compositionally biased region" description="Low complexity" evidence="1">
    <location>
        <begin position="308"/>
        <end position="323"/>
    </location>
</feature>
<proteinExistence type="predicted"/>
<dbReference type="InterPro" id="IPR026319">
    <property type="entry name" value="ZC2HC1A/B-like"/>
</dbReference>
<feature type="region of interest" description="Disordered" evidence="1">
    <location>
        <begin position="301"/>
        <end position="347"/>
    </location>
</feature>
<accession>A0A843W357</accession>
<organism evidence="2 3">
    <name type="scientific">Colocasia esculenta</name>
    <name type="common">Wild taro</name>
    <name type="synonym">Arum esculentum</name>
    <dbReference type="NCBI Taxonomy" id="4460"/>
    <lineage>
        <taxon>Eukaryota</taxon>
        <taxon>Viridiplantae</taxon>
        <taxon>Streptophyta</taxon>
        <taxon>Embryophyta</taxon>
        <taxon>Tracheophyta</taxon>
        <taxon>Spermatophyta</taxon>
        <taxon>Magnoliopsida</taxon>
        <taxon>Liliopsida</taxon>
        <taxon>Araceae</taxon>
        <taxon>Aroideae</taxon>
        <taxon>Colocasieae</taxon>
        <taxon>Colocasia</taxon>
    </lineage>
</organism>
<sequence>MGSRVPVPHYNLRAGSSYIGESLHDLNAVNAAPGEIEGISGVDRDAVTEGSLENDEESTSVDCIHESYRSSLPIHGVEVDDGHSGLENSGESSRSPYNILTLDDVAPIETARARFLQIVVDHFLHEHVIEVSDASEVEYGHGHDKLNKRRPREVQYEGDPMFALPLMYMANLYETLVGDVNMRLATLEGVREKTIGVALEAAGGLYRRLAKKFPRKGPRSFKRRELATSLETRTRFPELVVQEEKRVRFVVVNGLVIVEKPTNMPVEDAEWFKRLTGRHEVFVSARDYKFYSPRHKYRRVPSQGVSNLPGLPSLSGSDTSPTLATAPRFRPVNEAQSQPQPPMKHHMQPMLQQPQFHPLQQPHHQTVHQNQHTPHFSHAHQCPHPSHMVEIPHQSPPIPQHMTCLQSLSGGHAGGRLHLLASPAKFCDECGAPYLRETSKFCSECGVKRLGT</sequence>
<name>A0A843W357_COLES</name>
<comment type="caution">
    <text evidence="2">The sequence shown here is derived from an EMBL/GenBank/DDBJ whole genome shotgun (WGS) entry which is preliminary data.</text>
</comment>